<name>A0A0B0EKP9_9BACT</name>
<organism evidence="1 2">
    <name type="scientific">Candidatus Scalindua brodae</name>
    <dbReference type="NCBI Taxonomy" id="237368"/>
    <lineage>
        <taxon>Bacteria</taxon>
        <taxon>Pseudomonadati</taxon>
        <taxon>Planctomycetota</taxon>
        <taxon>Candidatus Brocadiia</taxon>
        <taxon>Candidatus Brocadiales</taxon>
        <taxon>Candidatus Scalinduaceae</taxon>
        <taxon>Candidatus Scalindua</taxon>
    </lineage>
</organism>
<reference evidence="1 2" key="1">
    <citation type="submission" date="2014-10" db="EMBL/GenBank/DDBJ databases">
        <title>Draft genome of anammox bacterium scalindua brodae, obtained using differential coverage binning of sequence data from two enrichment reactors.</title>
        <authorList>
            <person name="Speth D.R."/>
            <person name="Russ L."/>
            <person name="Kartal B."/>
            <person name="Op den Camp H.J."/>
            <person name="Dutilh B.E."/>
            <person name="Jetten M.S."/>
        </authorList>
    </citation>
    <scope>NUCLEOTIDE SEQUENCE [LARGE SCALE GENOMIC DNA]</scope>
    <source>
        <strain evidence="1">RU1</strain>
    </source>
</reference>
<evidence type="ECO:0000313" key="2">
    <source>
        <dbReference type="Proteomes" id="UP000030652"/>
    </source>
</evidence>
<accession>A0A0B0EKP9</accession>
<dbReference type="EMBL" id="JRYO01000213">
    <property type="protein sequence ID" value="KHE91260.1"/>
    <property type="molecule type" value="Genomic_DNA"/>
</dbReference>
<gene>
    <name evidence="1" type="ORF">SCABRO_02940</name>
</gene>
<protein>
    <submittedName>
        <fullName evidence="1">Uncharacterized protein</fullName>
    </submittedName>
</protein>
<sequence length="31" mass="3415">MRFNVCPHKAELSSVEMVNISNNVIKGVKGL</sequence>
<dbReference type="AlphaFoldDB" id="A0A0B0EKP9"/>
<dbReference type="Proteomes" id="UP000030652">
    <property type="component" value="Unassembled WGS sequence"/>
</dbReference>
<comment type="caution">
    <text evidence="1">The sequence shown here is derived from an EMBL/GenBank/DDBJ whole genome shotgun (WGS) entry which is preliminary data.</text>
</comment>
<proteinExistence type="predicted"/>
<evidence type="ECO:0000313" key="1">
    <source>
        <dbReference type="EMBL" id="KHE91260.1"/>
    </source>
</evidence>